<dbReference type="CDD" id="cd09233">
    <property type="entry name" value="ACE1-Sec16-like"/>
    <property type="match status" value="1"/>
</dbReference>
<keyword evidence="7" id="KW-0072">Autophagy</keyword>
<feature type="domain" description="Sec16 central conserved" evidence="10">
    <location>
        <begin position="70"/>
        <end position="204"/>
    </location>
</feature>
<comment type="subcellular location">
    <subcellularLocation>
        <location evidence="1">Endoplasmic reticulum membrane</location>
        <topology evidence="1">Peripheral membrane protein</topology>
        <orientation evidence="1">Cytoplasmic side</orientation>
    </subcellularLocation>
</comment>
<name>A0A9P5YBN2_9AGAR</name>
<dbReference type="InterPro" id="IPR024340">
    <property type="entry name" value="Sec16_CCD"/>
</dbReference>
<feature type="compositionally biased region" description="Polar residues" evidence="8">
    <location>
        <begin position="740"/>
        <end position="762"/>
    </location>
</feature>
<dbReference type="EMBL" id="MU150252">
    <property type="protein sequence ID" value="KAF9464720.1"/>
    <property type="molecule type" value="Genomic_DNA"/>
</dbReference>
<evidence type="ECO:0000259" key="9">
    <source>
        <dbReference type="Pfam" id="PF12931"/>
    </source>
</evidence>
<feature type="region of interest" description="Disordered" evidence="8">
    <location>
        <begin position="716"/>
        <end position="762"/>
    </location>
</feature>
<evidence type="ECO:0000256" key="3">
    <source>
        <dbReference type="ARBA" id="ARBA00022448"/>
    </source>
</evidence>
<keyword evidence="12" id="KW-1185">Reference proteome</keyword>
<dbReference type="GO" id="GO:0005789">
    <property type="term" value="C:endoplasmic reticulum membrane"/>
    <property type="evidence" value="ECO:0007669"/>
    <property type="project" value="UniProtKB-SubCell"/>
</dbReference>
<dbReference type="Pfam" id="PF12932">
    <property type="entry name" value="Sec16"/>
    <property type="match status" value="1"/>
</dbReference>
<gene>
    <name evidence="11" type="ORF">BDZ94DRAFT_1161592</name>
</gene>
<evidence type="ECO:0000313" key="11">
    <source>
        <dbReference type="EMBL" id="KAF9464720.1"/>
    </source>
</evidence>
<keyword evidence="4 7" id="KW-0256">Endoplasmic reticulum</keyword>
<evidence type="ECO:0000256" key="5">
    <source>
        <dbReference type="ARBA" id="ARBA00022892"/>
    </source>
</evidence>
<evidence type="ECO:0000259" key="10">
    <source>
        <dbReference type="Pfam" id="PF12932"/>
    </source>
</evidence>
<dbReference type="GO" id="GO:0070971">
    <property type="term" value="C:endoplasmic reticulum exit site"/>
    <property type="evidence" value="ECO:0007669"/>
    <property type="project" value="TreeGrafter"/>
</dbReference>
<dbReference type="GO" id="GO:0007030">
    <property type="term" value="P:Golgi organization"/>
    <property type="evidence" value="ECO:0007669"/>
    <property type="project" value="TreeGrafter"/>
</dbReference>
<comment type="function">
    <text evidence="6 7">Involved in the initiation of assembly of the COPII coat required for the formation of transport vesicles from the endoplasmic reticulum (ER) and the selection of cargo molecules. Also involved in autophagy.</text>
</comment>
<dbReference type="GO" id="GO:0012507">
    <property type="term" value="C:ER to Golgi transport vesicle membrane"/>
    <property type="evidence" value="ECO:0007669"/>
    <property type="project" value="TreeGrafter"/>
</dbReference>
<evidence type="ECO:0000256" key="8">
    <source>
        <dbReference type="SAM" id="MobiDB-lite"/>
    </source>
</evidence>
<evidence type="ECO:0000256" key="6">
    <source>
        <dbReference type="ARBA" id="ARBA00024687"/>
    </source>
</evidence>
<dbReference type="Proteomes" id="UP000807353">
    <property type="component" value="Unassembled WGS sequence"/>
</dbReference>
<evidence type="ECO:0000313" key="12">
    <source>
        <dbReference type="Proteomes" id="UP000807353"/>
    </source>
</evidence>
<dbReference type="Gene3D" id="1.25.40.1030">
    <property type="match status" value="1"/>
</dbReference>
<dbReference type="PANTHER" id="PTHR13402">
    <property type="entry name" value="RGPR-RELATED"/>
    <property type="match status" value="1"/>
</dbReference>
<accession>A0A9P5YBN2</accession>
<organism evidence="11 12">
    <name type="scientific">Collybia nuda</name>
    <dbReference type="NCBI Taxonomy" id="64659"/>
    <lineage>
        <taxon>Eukaryota</taxon>
        <taxon>Fungi</taxon>
        <taxon>Dikarya</taxon>
        <taxon>Basidiomycota</taxon>
        <taxon>Agaricomycotina</taxon>
        <taxon>Agaricomycetes</taxon>
        <taxon>Agaricomycetidae</taxon>
        <taxon>Agaricales</taxon>
        <taxon>Tricholomatineae</taxon>
        <taxon>Clitocybaceae</taxon>
        <taxon>Collybia</taxon>
    </lineage>
</organism>
<evidence type="ECO:0000256" key="4">
    <source>
        <dbReference type="ARBA" id="ARBA00022824"/>
    </source>
</evidence>
<feature type="region of interest" description="Disordered" evidence="8">
    <location>
        <begin position="794"/>
        <end position="853"/>
    </location>
</feature>
<dbReference type="GO" id="GO:0015031">
    <property type="term" value="P:protein transport"/>
    <property type="evidence" value="ECO:0007669"/>
    <property type="project" value="UniProtKB-KW"/>
</dbReference>
<dbReference type="OrthoDB" id="8918678at2759"/>
<reference evidence="11" key="1">
    <citation type="submission" date="2020-11" db="EMBL/GenBank/DDBJ databases">
        <authorList>
            <consortium name="DOE Joint Genome Institute"/>
            <person name="Ahrendt S."/>
            <person name="Riley R."/>
            <person name="Andreopoulos W."/>
            <person name="Labutti K."/>
            <person name="Pangilinan J."/>
            <person name="Ruiz-Duenas F.J."/>
            <person name="Barrasa J.M."/>
            <person name="Sanchez-Garcia M."/>
            <person name="Camarero S."/>
            <person name="Miyauchi S."/>
            <person name="Serrano A."/>
            <person name="Linde D."/>
            <person name="Babiker R."/>
            <person name="Drula E."/>
            <person name="Ayuso-Fernandez I."/>
            <person name="Pacheco R."/>
            <person name="Padilla G."/>
            <person name="Ferreira P."/>
            <person name="Barriuso J."/>
            <person name="Kellner H."/>
            <person name="Castanera R."/>
            <person name="Alfaro M."/>
            <person name="Ramirez L."/>
            <person name="Pisabarro A.G."/>
            <person name="Kuo A."/>
            <person name="Tritt A."/>
            <person name="Lipzen A."/>
            <person name="He G."/>
            <person name="Yan M."/>
            <person name="Ng V."/>
            <person name="Cullen D."/>
            <person name="Martin F."/>
            <person name="Rosso M.-N."/>
            <person name="Henrissat B."/>
            <person name="Hibbett D."/>
            <person name="Martinez A.T."/>
            <person name="Grigoriev I.V."/>
        </authorList>
    </citation>
    <scope>NUCLEOTIDE SEQUENCE</scope>
    <source>
        <strain evidence="11">CBS 247.69</strain>
    </source>
</reference>
<dbReference type="AlphaFoldDB" id="A0A9P5YBN2"/>
<keyword evidence="3 7" id="KW-0813">Transport</keyword>
<feature type="domain" description="Sec16 Sec23-binding" evidence="9">
    <location>
        <begin position="277"/>
        <end position="614"/>
    </location>
</feature>
<feature type="region of interest" description="Disordered" evidence="8">
    <location>
        <begin position="900"/>
        <end position="1014"/>
    </location>
</feature>
<dbReference type="GO" id="GO:0016192">
    <property type="term" value="P:vesicle-mediated transport"/>
    <property type="evidence" value="ECO:0007669"/>
    <property type="project" value="UniProtKB-KW"/>
</dbReference>
<dbReference type="GO" id="GO:0070973">
    <property type="term" value="P:protein localization to endoplasmic reticulum exit site"/>
    <property type="evidence" value="ECO:0007669"/>
    <property type="project" value="TreeGrafter"/>
</dbReference>
<feature type="compositionally biased region" description="Low complexity" evidence="8">
    <location>
        <begin position="973"/>
        <end position="982"/>
    </location>
</feature>
<protein>
    <recommendedName>
        <fullName evidence="7">Protein transport protein sec16</fullName>
    </recommendedName>
</protein>
<sequence>MRRQGSETDHNTSRYNHSQSQEFNHGVQPAQTPQYSQVQEVSVKPFHTPYAPSPSLLGANDPLGRTVARIPVFSFGFGGKFVTCFHGGTSLMTGFDVALSSRNSTGVHIRVLKTIVPESALNASATPFPGPLFSDLGAATSLVRTGASTQTKTKKASVIKYLSERADEIAMGLPYLKPDSTEGHQIEGKLALVKLLKVMVESDGRLTGTSQIDNAVRVALVPRLERSADSKRPLVTVEGYTSDLPPNLYPTIAGVSNHMNESPISVTTLRPSALNIIQDFLLRGERRQAYHFALDEKLWAHAMVIASSIDKEAWKEVVNEFLRTELNINSTSPVNQNSDGQALVNGYESLRVAYSLFSGQGAAAVQELIPQNILSRTTARLQPALIPHMTPRTPNFGLPTTATTIPTKTLSHWAETVAIMVSNQPSPETSAALTAMGDQLVTNHMYEAAHVCYLLAPQTSPLGGIGNPAARIVLVGSRSPQSLPSFAKDVDSIIFSEIVEFALSLTPTSRSQDNFQGIPHLQAYKFIRAMGLAEIGEITLASRYCEAITSTISRGSPYFTPVLVDQLKGLSDRIGGIAHVDKMGSWMGAKLSKPSLDTIGGWLENRFTKIVTGDADTGTPPEEKSLKAEDRSFSGPFAHYSTISSTTPSARSSPQPSFVNLNMLPPHRSGSAMASSSPYNHPQIDRASSAMDYVKRKPSPGPRISSAGAVTTTFAGAPSFGQDSMATARPSLHTEDDNPTQEATWWGSNPYDGNSTTQTPTASTFLRVDEGALTPSSDGFISLMDNDVYSIASKSPANSSSQHPVDDEEDLGFGNTKSDKLTNEDNSNKAPITSPPKDTAPPPTGTNDSFFAASVPSTNGSWISRWWKKSDSAAPGPIKASLGEESAFYYDKEQKRWINKKAGGNDLPKPSIPPPPSRAQTTSPGAAHQRSSGTSDTGPPPRSASAIDLSTSPPSRTVMRVRSNLVPTPESAPSTPTGTRLGPPGPPPGRPKSQASKRSVRSRYVDVLQQEIGT</sequence>
<dbReference type="InterPro" id="IPR024298">
    <property type="entry name" value="Sec16_Sec23-bd"/>
</dbReference>
<evidence type="ECO:0000256" key="2">
    <source>
        <dbReference type="ARBA" id="ARBA00005927"/>
    </source>
</evidence>
<evidence type="ECO:0000256" key="7">
    <source>
        <dbReference type="RuleBase" id="RU364101"/>
    </source>
</evidence>
<feature type="compositionally biased region" description="Basic and acidic residues" evidence="8">
    <location>
        <begin position="817"/>
        <end position="827"/>
    </location>
</feature>
<proteinExistence type="inferred from homology"/>
<feature type="region of interest" description="Disordered" evidence="8">
    <location>
        <begin position="1"/>
        <end position="38"/>
    </location>
</feature>
<evidence type="ECO:0000256" key="1">
    <source>
        <dbReference type="ARBA" id="ARBA00004397"/>
    </source>
</evidence>
<feature type="compositionally biased region" description="Basic and acidic residues" evidence="8">
    <location>
        <begin position="1"/>
        <end position="12"/>
    </location>
</feature>
<keyword evidence="7" id="KW-0472">Membrane</keyword>
<dbReference type="PANTHER" id="PTHR13402:SF6">
    <property type="entry name" value="SECRETORY 16, ISOFORM I"/>
    <property type="match status" value="1"/>
</dbReference>
<feature type="compositionally biased region" description="Polar residues" evidence="8">
    <location>
        <begin position="918"/>
        <end position="937"/>
    </location>
</feature>
<keyword evidence="7" id="KW-0653">Protein transport</keyword>
<keyword evidence="5 7" id="KW-0931">ER-Golgi transport</keyword>
<dbReference type="Pfam" id="PF12931">
    <property type="entry name" value="TPR_Sec16"/>
    <property type="match status" value="1"/>
</dbReference>
<feature type="compositionally biased region" description="Polar residues" evidence="8">
    <location>
        <begin position="13"/>
        <end position="38"/>
    </location>
</feature>
<comment type="similarity">
    <text evidence="2 7">Belongs to the SEC16 family.</text>
</comment>
<comment type="caution">
    <text evidence="11">The sequence shown here is derived from an EMBL/GenBank/DDBJ whole genome shotgun (WGS) entry which is preliminary data.</text>
</comment>
<dbReference type="GO" id="GO:0006914">
    <property type="term" value="P:autophagy"/>
    <property type="evidence" value="ECO:0007669"/>
    <property type="project" value="UniProtKB-KW"/>
</dbReference>